<dbReference type="Proteomes" id="UP001520878">
    <property type="component" value="Unassembled WGS sequence"/>
</dbReference>
<evidence type="ECO:0000313" key="3">
    <source>
        <dbReference type="Proteomes" id="UP001520878"/>
    </source>
</evidence>
<feature type="chain" id="PRO_5045719139" evidence="1">
    <location>
        <begin position="18"/>
        <end position="215"/>
    </location>
</feature>
<accession>A0ABS8G806</accession>
<comment type="caution">
    <text evidence="2">The sequence shown here is derived from an EMBL/GenBank/DDBJ whole genome shotgun (WGS) entry which is preliminary data.</text>
</comment>
<feature type="signal peptide" evidence="1">
    <location>
        <begin position="1"/>
        <end position="17"/>
    </location>
</feature>
<gene>
    <name evidence="2" type="ORF">LJ739_08215</name>
</gene>
<evidence type="ECO:0000256" key="1">
    <source>
        <dbReference type="SAM" id="SignalP"/>
    </source>
</evidence>
<sequence>MRLLPLLGGLWLTTALAQPPDTPTPFDYLDTSPERIAVNHGVGIQLPVPGQFNGLGEHHYTSLFEHQPFAISVTGYQHEDLLLAVHAERLEDNAGSLHYDYLTPTTLNGIPFYQQEHCIEFSRSMVDNAQDLRFFRAAGFDFSPGVYLRQYFKTSVDGNADVVITLAQKTDSCSPIAVNKGFKARFSSKVMHYVKPVQTESAEHRLQQPPIRHAQ</sequence>
<keyword evidence="1" id="KW-0732">Signal</keyword>
<keyword evidence="3" id="KW-1185">Reference proteome</keyword>
<dbReference type="EMBL" id="JAJEWP010000001">
    <property type="protein sequence ID" value="MCC2616221.1"/>
    <property type="molecule type" value="Genomic_DNA"/>
</dbReference>
<protein>
    <submittedName>
        <fullName evidence="2">Uncharacterized protein</fullName>
    </submittedName>
</protein>
<name>A0ABS8G806_9ALTE</name>
<evidence type="ECO:0000313" key="2">
    <source>
        <dbReference type="EMBL" id="MCC2616221.1"/>
    </source>
</evidence>
<reference evidence="2 3" key="1">
    <citation type="submission" date="2021-10" db="EMBL/GenBank/DDBJ databases">
        <title>Draft genome of Aestuariibacter halophilus JC2043.</title>
        <authorList>
            <person name="Emsley S.A."/>
            <person name="Pfannmuller K.M."/>
            <person name="Ushijima B."/>
            <person name="Saw J.H."/>
            <person name="Videau P."/>
        </authorList>
    </citation>
    <scope>NUCLEOTIDE SEQUENCE [LARGE SCALE GENOMIC DNA]</scope>
    <source>
        <strain evidence="2 3">JC2043</strain>
    </source>
</reference>
<dbReference type="RefSeq" id="WP_229159046.1">
    <property type="nucleotide sequence ID" value="NZ_JAJEWP010000001.1"/>
</dbReference>
<organism evidence="2 3">
    <name type="scientific">Fluctibacter halophilus</name>
    <dbReference type="NCBI Taxonomy" id="226011"/>
    <lineage>
        <taxon>Bacteria</taxon>
        <taxon>Pseudomonadati</taxon>
        <taxon>Pseudomonadota</taxon>
        <taxon>Gammaproteobacteria</taxon>
        <taxon>Alteromonadales</taxon>
        <taxon>Alteromonadaceae</taxon>
        <taxon>Fluctibacter</taxon>
    </lineage>
</organism>
<proteinExistence type="predicted"/>